<evidence type="ECO:0000313" key="2">
    <source>
        <dbReference type="Proteomes" id="UP000184526"/>
    </source>
</evidence>
<reference evidence="1 2" key="1">
    <citation type="submission" date="2016-11" db="EMBL/GenBank/DDBJ databases">
        <authorList>
            <person name="Jaros S."/>
            <person name="Januszkiewicz K."/>
            <person name="Wedrychowicz H."/>
        </authorList>
    </citation>
    <scope>NUCLEOTIDE SEQUENCE [LARGE SCALE GENOMIC DNA]</scope>
    <source>
        <strain evidence="1 2">DSM 3089</strain>
    </source>
</reference>
<keyword evidence="2" id="KW-1185">Reference proteome</keyword>
<name>A0A1M5V1H5_9CLOT</name>
<evidence type="ECO:0000313" key="1">
    <source>
        <dbReference type="EMBL" id="SHH69036.1"/>
    </source>
</evidence>
<protein>
    <submittedName>
        <fullName evidence="1">Uncharacterized protein</fullName>
    </submittedName>
</protein>
<dbReference type="AlphaFoldDB" id="A0A1M5V1H5"/>
<organism evidence="1 2">
    <name type="scientific">Clostridium collagenovorans DSM 3089</name>
    <dbReference type="NCBI Taxonomy" id="1121306"/>
    <lineage>
        <taxon>Bacteria</taxon>
        <taxon>Bacillati</taxon>
        <taxon>Bacillota</taxon>
        <taxon>Clostridia</taxon>
        <taxon>Eubacteriales</taxon>
        <taxon>Clostridiaceae</taxon>
        <taxon>Clostridium</taxon>
    </lineage>
</organism>
<accession>A0A1M5V1H5</accession>
<dbReference type="Proteomes" id="UP000184526">
    <property type="component" value="Unassembled WGS sequence"/>
</dbReference>
<dbReference type="EMBL" id="FQXP01000004">
    <property type="protein sequence ID" value="SHH69036.1"/>
    <property type="molecule type" value="Genomic_DNA"/>
</dbReference>
<dbReference type="RefSeq" id="WP_178138947.1">
    <property type="nucleotide sequence ID" value="NZ_FQXP01000004.1"/>
</dbReference>
<sequence>MKGYLTEAGDYINGFVEEARKRGVYSPYDLEFISHEEYEVKWHKFCEYFFKLK</sequence>
<gene>
    <name evidence="1" type="ORF">SAMN02745196_01047</name>
</gene>
<dbReference type="STRING" id="1121306.SAMN02745196_01047"/>
<proteinExistence type="predicted"/>